<protein>
    <recommendedName>
        <fullName evidence="2">Teneurin-like YD-shell domain-containing protein</fullName>
    </recommendedName>
</protein>
<keyword evidence="1" id="KW-0677">Repeat</keyword>
<dbReference type="PANTHER" id="PTHR32305:SF15">
    <property type="entry name" value="PROTEIN RHSA-RELATED"/>
    <property type="match status" value="1"/>
</dbReference>
<dbReference type="InterPro" id="IPR056823">
    <property type="entry name" value="TEN-like_YD-shell"/>
</dbReference>
<dbReference type="PANTHER" id="PTHR32305">
    <property type="match status" value="1"/>
</dbReference>
<dbReference type="InterPro" id="IPR022385">
    <property type="entry name" value="Rhs_assc_core"/>
</dbReference>
<evidence type="ECO:0000256" key="1">
    <source>
        <dbReference type="ARBA" id="ARBA00022737"/>
    </source>
</evidence>
<dbReference type="Pfam" id="PF25023">
    <property type="entry name" value="TEN_YD-shell"/>
    <property type="match status" value="1"/>
</dbReference>
<name>A0A2W5A2F3_9SPHN</name>
<accession>A0A2W5A2F3</accession>
<dbReference type="PRINTS" id="PR00394">
    <property type="entry name" value="RHSPROTEIN"/>
</dbReference>
<evidence type="ECO:0000259" key="2">
    <source>
        <dbReference type="Pfam" id="PF25023"/>
    </source>
</evidence>
<dbReference type="Gene3D" id="2.180.10.10">
    <property type="entry name" value="RHS repeat-associated core"/>
    <property type="match status" value="1"/>
</dbReference>
<dbReference type="InterPro" id="IPR050708">
    <property type="entry name" value="T6SS_VgrG/RHS"/>
</dbReference>
<dbReference type="EMBL" id="QFNN01000186">
    <property type="protein sequence ID" value="PZO86629.1"/>
    <property type="molecule type" value="Genomic_DNA"/>
</dbReference>
<gene>
    <name evidence="3" type="ORF">DI623_16130</name>
</gene>
<dbReference type="AlphaFoldDB" id="A0A2W5A2F3"/>
<feature type="domain" description="Teneurin-like YD-shell" evidence="2">
    <location>
        <begin position="3"/>
        <end position="154"/>
    </location>
</feature>
<organism evidence="3 4">
    <name type="scientific">Sphingomonas sanxanigenens</name>
    <dbReference type="NCBI Taxonomy" id="397260"/>
    <lineage>
        <taxon>Bacteria</taxon>
        <taxon>Pseudomonadati</taxon>
        <taxon>Pseudomonadota</taxon>
        <taxon>Alphaproteobacteria</taxon>
        <taxon>Sphingomonadales</taxon>
        <taxon>Sphingomonadaceae</taxon>
        <taxon>Sphingomonas</taxon>
    </lineage>
</organism>
<sequence>MTYDGLDRRVIRQASGATRIYHYDLADHLIATSDASGGNWVEYIWLGDLPVAQLEVGALYAIHTDQLNQPVRMTDASAAVVWDRTQRPFGETASETGSATNALRFPGQISDPETQTAYNMARDYDPSIGRYLQSDPIGIAGGLNTYSYAGNNPVVGKDPSGRFVQRIIIGGGIGAAVDIGIQLWNNGGQWECVNWWQVGQAAIELWAARAGIAAAWSRWIQAGGAAETKLSFSTMVGGHLTANLQVHFLRFAPEAALRSGFGTPSRRSRVGVSALVMSRFAMPLGNCAIMMAL</sequence>
<reference evidence="3 4" key="1">
    <citation type="submission" date="2017-08" db="EMBL/GenBank/DDBJ databases">
        <title>Infants hospitalized years apart are colonized by the same room-sourced microbial strains.</title>
        <authorList>
            <person name="Brooks B."/>
            <person name="Olm M.R."/>
            <person name="Firek B.A."/>
            <person name="Baker R."/>
            <person name="Thomas B.C."/>
            <person name="Morowitz M.J."/>
            <person name="Banfield J.F."/>
        </authorList>
    </citation>
    <scope>NUCLEOTIDE SEQUENCE [LARGE SCALE GENOMIC DNA]</scope>
    <source>
        <strain evidence="3">S2_018_000_R2_101</strain>
    </source>
</reference>
<evidence type="ECO:0000313" key="3">
    <source>
        <dbReference type="EMBL" id="PZO86629.1"/>
    </source>
</evidence>
<comment type="caution">
    <text evidence="3">The sequence shown here is derived from an EMBL/GenBank/DDBJ whole genome shotgun (WGS) entry which is preliminary data.</text>
</comment>
<dbReference type="Proteomes" id="UP000249066">
    <property type="component" value="Unassembled WGS sequence"/>
</dbReference>
<dbReference type="NCBIfam" id="TIGR03696">
    <property type="entry name" value="Rhs_assc_core"/>
    <property type="match status" value="1"/>
</dbReference>
<evidence type="ECO:0000313" key="4">
    <source>
        <dbReference type="Proteomes" id="UP000249066"/>
    </source>
</evidence>
<proteinExistence type="predicted"/>